<evidence type="ECO:0000313" key="3">
    <source>
        <dbReference type="Proteomes" id="UP001415857"/>
    </source>
</evidence>
<reference evidence="2 3" key="1">
    <citation type="journal article" date="2024" name="Plant J.">
        <title>Genome sequences and population genomics reveal climatic adaptation and genomic divergence between two closely related sweetgum species.</title>
        <authorList>
            <person name="Xu W.Q."/>
            <person name="Ren C.Q."/>
            <person name="Zhang X.Y."/>
            <person name="Comes H.P."/>
            <person name="Liu X.H."/>
            <person name="Li Y.G."/>
            <person name="Kettle C.J."/>
            <person name="Jalonen R."/>
            <person name="Gaisberger H."/>
            <person name="Ma Y.Z."/>
            <person name="Qiu Y.X."/>
        </authorList>
    </citation>
    <scope>NUCLEOTIDE SEQUENCE [LARGE SCALE GENOMIC DNA]</scope>
    <source>
        <strain evidence="2">Hangzhou</strain>
    </source>
</reference>
<dbReference type="InterPro" id="IPR044730">
    <property type="entry name" value="RNase_H-like_dom_plant"/>
</dbReference>
<gene>
    <name evidence="2" type="ORF">L1049_028388</name>
</gene>
<protein>
    <recommendedName>
        <fullName evidence="1">RNase H type-1 domain-containing protein</fullName>
    </recommendedName>
</protein>
<organism evidence="2 3">
    <name type="scientific">Liquidambar formosana</name>
    <name type="common">Formosan gum</name>
    <dbReference type="NCBI Taxonomy" id="63359"/>
    <lineage>
        <taxon>Eukaryota</taxon>
        <taxon>Viridiplantae</taxon>
        <taxon>Streptophyta</taxon>
        <taxon>Embryophyta</taxon>
        <taxon>Tracheophyta</taxon>
        <taxon>Spermatophyta</taxon>
        <taxon>Magnoliopsida</taxon>
        <taxon>eudicotyledons</taxon>
        <taxon>Gunneridae</taxon>
        <taxon>Pentapetalae</taxon>
        <taxon>Saxifragales</taxon>
        <taxon>Altingiaceae</taxon>
        <taxon>Liquidambar</taxon>
    </lineage>
</organism>
<name>A0AAP0RKL9_LIQFO</name>
<dbReference type="InterPro" id="IPR002156">
    <property type="entry name" value="RNaseH_domain"/>
</dbReference>
<dbReference type="SUPFAM" id="SSF53098">
    <property type="entry name" value="Ribonuclease H-like"/>
    <property type="match status" value="1"/>
</dbReference>
<dbReference type="InterPro" id="IPR012337">
    <property type="entry name" value="RNaseH-like_sf"/>
</dbReference>
<proteinExistence type="predicted"/>
<dbReference type="Gene3D" id="3.30.420.10">
    <property type="entry name" value="Ribonuclease H-like superfamily/Ribonuclease H"/>
    <property type="match status" value="1"/>
</dbReference>
<dbReference type="PANTHER" id="PTHR47723:SF23">
    <property type="entry name" value="REVERSE TRANSCRIPTASE-LIKE PROTEIN"/>
    <property type="match status" value="1"/>
</dbReference>
<dbReference type="InterPro" id="IPR053151">
    <property type="entry name" value="RNase_H-like"/>
</dbReference>
<accession>A0AAP0RKL9</accession>
<dbReference type="InterPro" id="IPR036397">
    <property type="entry name" value="RNaseH_sf"/>
</dbReference>
<sequence length="198" mass="22432">MKNNVEDLLTLKSIGIPGKPMKAPSIVAVIWYPSSPSWVKLNTGGLAKGNPGPAASGGVFRNHRGFVKGVFCCNLGVHSSFFAELHAALTGICIAWDKGWNQLWLECDSSSVVQCLHNPTFRPPWPLKIKWQNCMHYLKHMQFHCTHIFKEGNYVADLCANLGLSVENFRWWWTAPSEFQPAICHDIFSLPRYRFRPF</sequence>
<evidence type="ECO:0000259" key="1">
    <source>
        <dbReference type="Pfam" id="PF13456"/>
    </source>
</evidence>
<feature type="domain" description="RNase H type-1" evidence="1">
    <location>
        <begin position="45"/>
        <end position="162"/>
    </location>
</feature>
<dbReference type="GO" id="GO:0004523">
    <property type="term" value="F:RNA-DNA hybrid ribonuclease activity"/>
    <property type="evidence" value="ECO:0007669"/>
    <property type="project" value="InterPro"/>
</dbReference>
<dbReference type="GO" id="GO:0003676">
    <property type="term" value="F:nucleic acid binding"/>
    <property type="evidence" value="ECO:0007669"/>
    <property type="project" value="InterPro"/>
</dbReference>
<evidence type="ECO:0000313" key="2">
    <source>
        <dbReference type="EMBL" id="KAK9278809.1"/>
    </source>
</evidence>
<dbReference type="CDD" id="cd06222">
    <property type="entry name" value="RNase_H_like"/>
    <property type="match status" value="1"/>
</dbReference>
<dbReference type="Pfam" id="PF13456">
    <property type="entry name" value="RVT_3"/>
    <property type="match status" value="1"/>
</dbReference>
<dbReference type="AlphaFoldDB" id="A0AAP0RKL9"/>
<dbReference type="Proteomes" id="UP001415857">
    <property type="component" value="Unassembled WGS sequence"/>
</dbReference>
<keyword evidence="3" id="KW-1185">Reference proteome</keyword>
<dbReference type="PANTHER" id="PTHR47723">
    <property type="entry name" value="OS05G0353850 PROTEIN"/>
    <property type="match status" value="1"/>
</dbReference>
<comment type="caution">
    <text evidence="2">The sequence shown here is derived from an EMBL/GenBank/DDBJ whole genome shotgun (WGS) entry which is preliminary data.</text>
</comment>
<dbReference type="EMBL" id="JBBPBK010000009">
    <property type="protein sequence ID" value="KAK9278809.1"/>
    <property type="molecule type" value="Genomic_DNA"/>
</dbReference>